<organism evidence="3 4">
    <name type="scientific">Fistulifera solaris</name>
    <name type="common">Oleaginous diatom</name>
    <dbReference type="NCBI Taxonomy" id="1519565"/>
    <lineage>
        <taxon>Eukaryota</taxon>
        <taxon>Sar</taxon>
        <taxon>Stramenopiles</taxon>
        <taxon>Ochrophyta</taxon>
        <taxon>Bacillariophyta</taxon>
        <taxon>Bacillariophyceae</taxon>
        <taxon>Bacillariophycidae</taxon>
        <taxon>Naviculales</taxon>
        <taxon>Naviculaceae</taxon>
        <taxon>Fistulifera</taxon>
    </lineage>
</organism>
<dbReference type="SUPFAM" id="SSF55724">
    <property type="entry name" value="Mog1p/PsbP-like"/>
    <property type="match status" value="1"/>
</dbReference>
<reference evidence="3 4" key="1">
    <citation type="journal article" date="2015" name="Plant Cell">
        <title>Oil accumulation by the oleaginous diatom Fistulifera solaris as revealed by the genome and transcriptome.</title>
        <authorList>
            <person name="Tanaka T."/>
            <person name="Maeda Y."/>
            <person name="Veluchamy A."/>
            <person name="Tanaka M."/>
            <person name="Abida H."/>
            <person name="Marechal E."/>
            <person name="Bowler C."/>
            <person name="Muto M."/>
            <person name="Sunaga Y."/>
            <person name="Tanaka M."/>
            <person name="Yoshino T."/>
            <person name="Taniguchi T."/>
            <person name="Fukuda Y."/>
            <person name="Nemoto M."/>
            <person name="Matsumoto M."/>
            <person name="Wong P.S."/>
            <person name="Aburatani S."/>
            <person name="Fujibuchi W."/>
        </authorList>
    </citation>
    <scope>NUCLEOTIDE SEQUENCE [LARGE SCALE GENOMIC DNA]</scope>
    <source>
        <strain evidence="3 4">JPCC DA0580</strain>
    </source>
</reference>
<dbReference type="OrthoDB" id="2020701at2759"/>
<gene>
    <name evidence="3" type="ORF">FisN_5Hh372</name>
</gene>
<dbReference type="PANTHER" id="PTHR31407">
    <property type="match status" value="1"/>
</dbReference>
<feature type="domain" description="PsbP C-terminal" evidence="2">
    <location>
        <begin position="75"/>
        <end position="225"/>
    </location>
</feature>
<evidence type="ECO:0000313" key="4">
    <source>
        <dbReference type="Proteomes" id="UP000198406"/>
    </source>
</evidence>
<dbReference type="PANTHER" id="PTHR31407:SF16">
    <property type="entry name" value="PSBP DOMAIN-CONTAINING PROTEIN 7, CHLOROPLASTIC"/>
    <property type="match status" value="1"/>
</dbReference>
<dbReference type="GO" id="GO:0019898">
    <property type="term" value="C:extrinsic component of membrane"/>
    <property type="evidence" value="ECO:0007669"/>
    <property type="project" value="InterPro"/>
</dbReference>
<comment type="caution">
    <text evidence="3">The sequence shown here is derived from an EMBL/GenBank/DDBJ whole genome shotgun (WGS) entry which is preliminary data.</text>
</comment>
<sequence>MKSVYSLLCINVGLVSGFQLTSFLRSPALHHCVDLDDAFAMPVKNTRRQFLAFVTAVATYPVLSQSADASSETVFKRQTDRFSYLFEPPTDWAPQNKPLKTHLDEVNFKSPSISKYEYGITVDPVRIKSLREFGTPAEVAAKVVLSELNRDGVFDVTLAEDAFAADNDAYYQLNYTSKGKRGEKRFITKFYVRDQMLFALTAQCLDSDYGKLRNEITKTVDSFRIE</sequence>
<dbReference type="GO" id="GO:0005509">
    <property type="term" value="F:calcium ion binding"/>
    <property type="evidence" value="ECO:0007669"/>
    <property type="project" value="InterPro"/>
</dbReference>
<dbReference type="AlphaFoldDB" id="A0A1Z5JSI1"/>
<feature type="signal peptide" evidence="1">
    <location>
        <begin position="1"/>
        <end position="17"/>
    </location>
</feature>
<feature type="chain" id="PRO_5012419079" description="PsbP C-terminal domain-containing protein" evidence="1">
    <location>
        <begin position="18"/>
        <end position="226"/>
    </location>
</feature>
<dbReference type="EMBL" id="BDSP01000111">
    <property type="protein sequence ID" value="GAX16993.1"/>
    <property type="molecule type" value="Genomic_DNA"/>
</dbReference>
<dbReference type="Pfam" id="PF01789">
    <property type="entry name" value="PsbP"/>
    <property type="match status" value="1"/>
</dbReference>
<accession>A0A1Z5JSI1</accession>
<proteinExistence type="predicted"/>
<dbReference type="GO" id="GO:0009523">
    <property type="term" value="C:photosystem II"/>
    <property type="evidence" value="ECO:0007669"/>
    <property type="project" value="InterPro"/>
</dbReference>
<evidence type="ECO:0000313" key="3">
    <source>
        <dbReference type="EMBL" id="GAX16993.1"/>
    </source>
</evidence>
<dbReference type="InterPro" id="IPR002683">
    <property type="entry name" value="PsbP_C"/>
</dbReference>
<dbReference type="Gene3D" id="3.40.1000.10">
    <property type="entry name" value="Mog1/PsbP, alpha/beta/alpha sandwich"/>
    <property type="match status" value="1"/>
</dbReference>
<evidence type="ECO:0000259" key="2">
    <source>
        <dbReference type="Pfam" id="PF01789"/>
    </source>
</evidence>
<dbReference type="GO" id="GO:0015979">
    <property type="term" value="P:photosynthesis"/>
    <property type="evidence" value="ECO:0007669"/>
    <property type="project" value="InterPro"/>
</dbReference>
<evidence type="ECO:0000256" key="1">
    <source>
        <dbReference type="SAM" id="SignalP"/>
    </source>
</evidence>
<name>A0A1Z5JSI1_FISSO</name>
<dbReference type="InterPro" id="IPR016123">
    <property type="entry name" value="Mog1/PsbP_a/b/a-sand"/>
</dbReference>
<protein>
    <recommendedName>
        <fullName evidence="2">PsbP C-terminal domain-containing protein</fullName>
    </recommendedName>
</protein>
<keyword evidence="1" id="KW-0732">Signal</keyword>
<keyword evidence="4" id="KW-1185">Reference proteome</keyword>
<dbReference type="Proteomes" id="UP000198406">
    <property type="component" value="Unassembled WGS sequence"/>
</dbReference>
<dbReference type="InParanoid" id="A0A1Z5JSI1"/>